<sequence length="377" mass="42117">MAAPEAPTCYVGVARQSAAFRLMKQMGWEEGEGLGKDKQGIKGHVRVKQKQDTLGVGVDTAQNKWAYDTTQFDDILKKLKVQSSNPVKKEVEDVNSSPDSTPKKAKPAKDEVAKVTRPQGRYKKRERGKSVKGYSAVDLQGILVRKNESDCEVDQEVEPSCVEETDIIMCQAAVSQAEDVNWWGHKLGFVSGGFLGAKSRKKKSQKGSSNVRQMFGEDDQENLYNLVQDKATSGKQGLGIKDLPMKIAGHRWKGNKKSLGDSDEENSTQSELSELEEDEDEEGSDSDAEVNEIKQKTVKAVPEDAKPRIKFKKLCKQILRQSPSQSMKLKELKEAVEEQSTIFSDFSCRREALSFLKRKLQGSRKFNLEGKRVHLVS</sequence>
<name>A0ACD5TTX5_AVESA</name>
<accession>A0ACD5TTX5</accession>
<protein>
    <submittedName>
        <fullName evidence="1">Uncharacterized protein</fullName>
    </submittedName>
</protein>
<reference evidence="1" key="2">
    <citation type="submission" date="2025-09" db="UniProtKB">
        <authorList>
            <consortium name="EnsemblPlants"/>
        </authorList>
    </citation>
    <scope>IDENTIFICATION</scope>
</reference>
<reference evidence="1" key="1">
    <citation type="submission" date="2021-05" db="EMBL/GenBank/DDBJ databases">
        <authorList>
            <person name="Scholz U."/>
            <person name="Mascher M."/>
            <person name="Fiebig A."/>
        </authorList>
    </citation>
    <scope>NUCLEOTIDE SEQUENCE [LARGE SCALE GENOMIC DNA]</scope>
</reference>
<dbReference type="Proteomes" id="UP001732700">
    <property type="component" value="Chromosome 1D"/>
</dbReference>
<organism evidence="1 2">
    <name type="scientific">Avena sativa</name>
    <name type="common">Oat</name>
    <dbReference type="NCBI Taxonomy" id="4498"/>
    <lineage>
        <taxon>Eukaryota</taxon>
        <taxon>Viridiplantae</taxon>
        <taxon>Streptophyta</taxon>
        <taxon>Embryophyta</taxon>
        <taxon>Tracheophyta</taxon>
        <taxon>Spermatophyta</taxon>
        <taxon>Magnoliopsida</taxon>
        <taxon>Liliopsida</taxon>
        <taxon>Poales</taxon>
        <taxon>Poaceae</taxon>
        <taxon>BOP clade</taxon>
        <taxon>Pooideae</taxon>
        <taxon>Poodae</taxon>
        <taxon>Poeae</taxon>
        <taxon>Poeae Chloroplast Group 1 (Aveneae type)</taxon>
        <taxon>Aveninae</taxon>
        <taxon>Avena</taxon>
    </lineage>
</organism>
<keyword evidence="2" id="KW-1185">Reference proteome</keyword>
<evidence type="ECO:0000313" key="2">
    <source>
        <dbReference type="Proteomes" id="UP001732700"/>
    </source>
</evidence>
<dbReference type="EnsemblPlants" id="AVESA.00010b.r2.1DG0124880.1">
    <property type="protein sequence ID" value="AVESA.00010b.r2.1DG0124880.1.CDS"/>
    <property type="gene ID" value="AVESA.00010b.r2.1DG0124880"/>
</dbReference>
<proteinExistence type="predicted"/>
<evidence type="ECO:0000313" key="1">
    <source>
        <dbReference type="EnsemblPlants" id="AVESA.00010b.r2.1DG0124880.1.CDS"/>
    </source>
</evidence>